<dbReference type="InterPro" id="IPR036390">
    <property type="entry name" value="WH_DNA-bd_sf"/>
</dbReference>
<dbReference type="InterPro" id="IPR050679">
    <property type="entry name" value="Bact_HTH_transcr_reg"/>
</dbReference>
<dbReference type="GO" id="GO:0045892">
    <property type="term" value="P:negative regulation of DNA-templated transcription"/>
    <property type="evidence" value="ECO:0007669"/>
    <property type="project" value="TreeGrafter"/>
</dbReference>
<dbReference type="Pfam" id="PF07702">
    <property type="entry name" value="UTRA"/>
    <property type="match status" value="1"/>
</dbReference>
<dbReference type="SMART" id="SM00345">
    <property type="entry name" value="HTH_GNTR"/>
    <property type="match status" value="1"/>
</dbReference>
<protein>
    <submittedName>
        <fullName evidence="5">GntR family transcriptional regulator</fullName>
    </submittedName>
</protein>
<feature type="domain" description="HTH gntR-type" evidence="4">
    <location>
        <begin position="9"/>
        <end position="77"/>
    </location>
</feature>
<name>A0A6H1P4T1_PRIMG</name>
<dbReference type="PRINTS" id="PR00035">
    <property type="entry name" value="HTHGNTR"/>
</dbReference>
<dbReference type="Gene3D" id="3.40.1410.10">
    <property type="entry name" value="Chorismate lyase-like"/>
    <property type="match status" value="1"/>
</dbReference>
<proteinExistence type="predicted"/>
<evidence type="ECO:0000256" key="3">
    <source>
        <dbReference type="ARBA" id="ARBA00023163"/>
    </source>
</evidence>
<dbReference type="GO" id="GO:0003677">
    <property type="term" value="F:DNA binding"/>
    <property type="evidence" value="ECO:0007669"/>
    <property type="project" value="UniProtKB-KW"/>
</dbReference>
<accession>A0A6H1P4T1</accession>
<dbReference type="InterPro" id="IPR000524">
    <property type="entry name" value="Tscrpt_reg_HTH_GntR"/>
</dbReference>
<dbReference type="SMART" id="SM00866">
    <property type="entry name" value="UTRA"/>
    <property type="match status" value="1"/>
</dbReference>
<dbReference type="Pfam" id="PF00392">
    <property type="entry name" value="GntR"/>
    <property type="match status" value="1"/>
</dbReference>
<dbReference type="InterPro" id="IPR036388">
    <property type="entry name" value="WH-like_DNA-bd_sf"/>
</dbReference>
<sequence>MKIDKHNHVPLYRQVELVLEEKIKSKQWDIGYQLPTEQELADLFDVSTITVKRAVIELVNKGYLYRQRGKGTFVAGSTNERDINVFFSKTTEEEEHPHELLGFSIENAENEVAEKLELQPEAKIIKIKRLKIENDVPVALEYSYLPYDQCPGLTPNDINNELIYNILRNKFHILLGRARLLIKPYIALGEMAKWLQVEPGTPVFEWERFTYTKQGKVIEYSKFYVRHDQVTYYTEIHF</sequence>
<dbReference type="GO" id="GO:0003700">
    <property type="term" value="F:DNA-binding transcription factor activity"/>
    <property type="evidence" value="ECO:0007669"/>
    <property type="project" value="InterPro"/>
</dbReference>
<dbReference type="PROSITE" id="PS50949">
    <property type="entry name" value="HTH_GNTR"/>
    <property type="match status" value="1"/>
</dbReference>
<keyword evidence="2" id="KW-0238">DNA-binding</keyword>
<dbReference type="PANTHER" id="PTHR44846">
    <property type="entry name" value="MANNOSYL-D-GLYCERATE TRANSPORT/METABOLISM SYSTEM REPRESSOR MNGR-RELATED"/>
    <property type="match status" value="1"/>
</dbReference>
<dbReference type="SUPFAM" id="SSF46785">
    <property type="entry name" value="Winged helix' DNA-binding domain"/>
    <property type="match status" value="1"/>
</dbReference>
<dbReference type="InterPro" id="IPR011663">
    <property type="entry name" value="UTRA"/>
</dbReference>
<keyword evidence="3" id="KW-0804">Transcription</keyword>
<dbReference type="EMBL" id="CP051128">
    <property type="protein sequence ID" value="QIZ08528.1"/>
    <property type="molecule type" value="Genomic_DNA"/>
</dbReference>
<evidence type="ECO:0000256" key="1">
    <source>
        <dbReference type="ARBA" id="ARBA00023015"/>
    </source>
</evidence>
<evidence type="ECO:0000259" key="4">
    <source>
        <dbReference type="PROSITE" id="PS50949"/>
    </source>
</evidence>
<dbReference type="FunFam" id="1.10.10.10:FF:000079">
    <property type="entry name" value="GntR family transcriptional regulator"/>
    <property type="match status" value="1"/>
</dbReference>
<evidence type="ECO:0000256" key="2">
    <source>
        <dbReference type="ARBA" id="ARBA00023125"/>
    </source>
</evidence>
<evidence type="ECO:0000313" key="5">
    <source>
        <dbReference type="EMBL" id="QIZ08528.1"/>
    </source>
</evidence>
<dbReference type="SUPFAM" id="SSF64288">
    <property type="entry name" value="Chorismate lyase-like"/>
    <property type="match status" value="1"/>
</dbReference>
<dbReference type="PANTHER" id="PTHR44846:SF1">
    <property type="entry name" value="MANNOSYL-D-GLYCERATE TRANSPORT_METABOLISM SYSTEM REPRESSOR MNGR-RELATED"/>
    <property type="match status" value="1"/>
</dbReference>
<dbReference type="CDD" id="cd07377">
    <property type="entry name" value="WHTH_GntR"/>
    <property type="match status" value="1"/>
</dbReference>
<dbReference type="InterPro" id="IPR028978">
    <property type="entry name" value="Chorismate_lyase_/UTRA_dom_sf"/>
</dbReference>
<dbReference type="Proteomes" id="UP000501868">
    <property type="component" value="Chromosome"/>
</dbReference>
<organism evidence="5 6">
    <name type="scientific">Priestia megaterium</name>
    <name type="common">Bacillus megaterium</name>
    <dbReference type="NCBI Taxonomy" id="1404"/>
    <lineage>
        <taxon>Bacteria</taxon>
        <taxon>Bacillati</taxon>
        <taxon>Bacillota</taxon>
        <taxon>Bacilli</taxon>
        <taxon>Bacillales</taxon>
        <taxon>Bacillaceae</taxon>
        <taxon>Priestia</taxon>
    </lineage>
</organism>
<evidence type="ECO:0000313" key="6">
    <source>
        <dbReference type="Proteomes" id="UP000501868"/>
    </source>
</evidence>
<reference evidence="5 6" key="1">
    <citation type="submission" date="2020-04" db="EMBL/GenBank/DDBJ databases">
        <title>Genome-Wide Identification of 5-Methylcytosine Sites in Bacterial Genomes By High-Throughput Sequencing of MspJI Restriction Fragments.</title>
        <authorList>
            <person name="Wu V."/>
        </authorList>
    </citation>
    <scope>NUCLEOTIDE SEQUENCE [LARGE SCALE GENOMIC DNA]</scope>
    <source>
        <strain evidence="5 6">S2</strain>
    </source>
</reference>
<dbReference type="AlphaFoldDB" id="A0A6H1P4T1"/>
<reference evidence="5 6" key="2">
    <citation type="submission" date="2020-04" db="EMBL/GenBank/DDBJ databases">
        <authorList>
            <person name="Fomenkov A."/>
            <person name="Anton B.P."/>
            <person name="Roberts R.J."/>
        </authorList>
    </citation>
    <scope>NUCLEOTIDE SEQUENCE [LARGE SCALE GENOMIC DNA]</scope>
    <source>
        <strain evidence="5 6">S2</strain>
    </source>
</reference>
<dbReference type="Gene3D" id="1.10.10.10">
    <property type="entry name" value="Winged helix-like DNA-binding domain superfamily/Winged helix DNA-binding domain"/>
    <property type="match status" value="1"/>
</dbReference>
<keyword evidence="1" id="KW-0805">Transcription regulation</keyword>
<gene>
    <name evidence="5" type="ORF">HFZ78_18935</name>
</gene>